<comment type="domain">
    <text evidence="4">The jas domain is required for interaction with COI1.</text>
</comment>
<feature type="region of interest" description="Disordered" evidence="5">
    <location>
        <begin position="1"/>
        <end position="24"/>
    </location>
</feature>
<dbReference type="OrthoDB" id="1937734at2759"/>
<proteinExistence type="inferred from homology"/>
<dbReference type="EMBL" id="CM009750">
    <property type="protein sequence ID" value="PUZ70838.1"/>
    <property type="molecule type" value="Genomic_DNA"/>
</dbReference>
<dbReference type="PROSITE" id="PS51320">
    <property type="entry name" value="TIFY"/>
    <property type="match status" value="1"/>
</dbReference>
<evidence type="ECO:0000313" key="7">
    <source>
        <dbReference type="EMBL" id="PUZ70838.1"/>
    </source>
</evidence>
<dbReference type="GO" id="GO:2000022">
    <property type="term" value="P:regulation of jasmonic acid mediated signaling pathway"/>
    <property type="evidence" value="ECO:0007669"/>
    <property type="project" value="UniProtKB-UniRule"/>
</dbReference>
<protein>
    <recommendedName>
        <fullName evidence="4">Protein TIFY</fullName>
    </recommendedName>
    <alternativeName>
        <fullName evidence="4">Jasmonate ZIM domain-containing protein</fullName>
    </alternativeName>
</protein>
<evidence type="ECO:0000256" key="2">
    <source>
        <dbReference type="ARBA" id="ARBA00022819"/>
    </source>
</evidence>
<dbReference type="InterPro" id="IPR040390">
    <property type="entry name" value="TIFY/JAZ"/>
</dbReference>
<sequence>MGAERQEERGAGAGGVAGRAPAREKSTFAVTCSLLSQYLKEKKGGLEGLGGLGMSPPPPPPAPAGAFRPPTTMNLLSALDAPAAEEPNDAAKATPEEAEGHDQQTAENPREAAAGEDEAQQLTIFYGRKVVVFDKFPPAKVKDLLQIANAGGYGVDRAGASAAPPSSQNSLSADMPIARRNSLHRFLEKRKGRITAKAPYQSSSPAGADASKQATGDKNSWLGLGQEVTVVMQEI</sequence>
<dbReference type="InterPro" id="IPR018467">
    <property type="entry name" value="CCT_CS"/>
</dbReference>
<evidence type="ECO:0000256" key="3">
    <source>
        <dbReference type="ARBA" id="ARBA00022843"/>
    </source>
</evidence>
<dbReference type="Pfam" id="PF09425">
    <property type="entry name" value="Jas_motif"/>
    <property type="match status" value="1"/>
</dbReference>
<name>A0A2T7ESM6_9POAL</name>
<reference evidence="7 8" key="1">
    <citation type="submission" date="2018-04" db="EMBL/GenBank/DDBJ databases">
        <title>WGS assembly of Panicum hallii var. hallii HAL2.</title>
        <authorList>
            <person name="Lovell J."/>
            <person name="Jenkins J."/>
            <person name="Lowry D."/>
            <person name="Mamidi S."/>
            <person name="Sreedasyam A."/>
            <person name="Weng X."/>
            <person name="Barry K."/>
            <person name="Bonette J."/>
            <person name="Campitelli B."/>
            <person name="Daum C."/>
            <person name="Gordon S."/>
            <person name="Gould B."/>
            <person name="Lipzen A."/>
            <person name="MacQueen A."/>
            <person name="Palacio-Mejia J."/>
            <person name="Plott C."/>
            <person name="Shakirov E."/>
            <person name="Shu S."/>
            <person name="Yoshinaga Y."/>
            <person name="Zane M."/>
            <person name="Rokhsar D."/>
            <person name="Grimwood J."/>
            <person name="Schmutz J."/>
            <person name="Juenger T."/>
        </authorList>
    </citation>
    <scope>NUCLEOTIDE SEQUENCE [LARGE SCALE GENOMIC DNA]</scope>
    <source>
        <strain evidence="8">cv. HAL2</strain>
    </source>
</reference>
<evidence type="ECO:0000313" key="8">
    <source>
        <dbReference type="Proteomes" id="UP000244336"/>
    </source>
</evidence>
<keyword evidence="2 4" id="KW-1184">Jasmonic acid signaling pathway</keyword>
<feature type="region of interest" description="Disordered" evidence="5">
    <location>
        <begin position="190"/>
        <end position="219"/>
    </location>
</feature>
<dbReference type="SMART" id="SM00979">
    <property type="entry name" value="TIFY"/>
    <property type="match status" value="1"/>
</dbReference>
<dbReference type="Gramene" id="PUZ70838">
    <property type="protein sequence ID" value="PUZ70838"/>
    <property type="gene ID" value="GQ55_2G267500"/>
</dbReference>
<dbReference type="STRING" id="1504633.A0A2T7ESM6"/>
<feature type="compositionally biased region" description="Basic and acidic residues" evidence="5">
    <location>
        <begin position="94"/>
        <end position="110"/>
    </location>
</feature>
<comment type="function">
    <text evidence="4">Repressor of jasmonate responses.</text>
</comment>
<keyword evidence="3" id="KW-0832">Ubl conjugation</keyword>
<evidence type="ECO:0000259" key="6">
    <source>
        <dbReference type="PROSITE" id="PS51320"/>
    </source>
</evidence>
<evidence type="ECO:0000256" key="1">
    <source>
        <dbReference type="ARBA" id="ARBA00008614"/>
    </source>
</evidence>
<feature type="region of interest" description="Disordered" evidence="5">
    <location>
        <begin position="45"/>
        <end position="116"/>
    </location>
</feature>
<accession>A0A2T7ESM6</accession>
<keyword evidence="4" id="KW-0539">Nucleus</keyword>
<dbReference type="PANTHER" id="PTHR33077:SF50">
    <property type="entry name" value="PROTEIN TIFY 10C"/>
    <property type="match status" value="1"/>
</dbReference>
<evidence type="ECO:0000256" key="4">
    <source>
        <dbReference type="RuleBase" id="RU369065"/>
    </source>
</evidence>
<feature type="domain" description="Tify" evidence="6">
    <location>
        <begin position="115"/>
        <end position="150"/>
    </location>
</feature>
<comment type="similarity">
    <text evidence="1 4">Belongs to the TIFY/JAZ family.</text>
</comment>
<dbReference type="Pfam" id="PF06200">
    <property type="entry name" value="tify"/>
    <property type="match status" value="1"/>
</dbReference>
<gene>
    <name evidence="7" type="ORF">GQ55_2G267500</name>
</gene>
<dbReference type="AlphaFoldDB" id="A0A2T7ESM6"/>
<dbReference type="Proteomes" id="UP000244336">
    <property type="component" value="Chromosome 2"/>
</dbReference>
<dbReference type="GO" id="GO:0031347">
    <property type="term" value="P:regulation of defense response"/>
    <property type="evidence" value="ECO:0007669"/>
    <property type="project" value="UniProtKB-UniRule"/>
</dbReference>
<evidence type="ECO:0000256" key="5">
    <source>
        <dbReference type="SAM" id="MobiDB-lite"/>
    </source>
</evidence>
<feature type="compositionally biased region" description="Low complexity" evidence="5">
    <location>
        <begin position="78"/>
        <end position="93"/>
    </location>
</feature>
<dbReference type="GO" id="GO:0005634">
    <property type="term" value="C:nucleus"/>
    <property type="evidence" value="ECO:0007669"/>
    <property type="project" value="UniProtKB-SubCell"/>
</dbReference>
<dbReference type="PANTHER" id="PTHR33077">
    <property type="entry name" value="PROTEIN TIFY 4A-RELATED-RELATED"/>
    <property type="match status" value="1"/>
</dbReference>
<keyword evidence="8" id="KW-1185">Reference proteome</keyword>
<dbReference type="GO" id="GO:0009611">
    <property type="term" value="P:response to wounding"/>
    <property type="evidence" value="ECO:0007669"/>
    <property type="project" value="UniProtKB-UniRule"/>
</dbReference>
<comment type="subcellular location">
    <subcellularLocation>
        <location evidence="4">Nucleus</location>
    </subcellularLocation>
</comment>
<dbReference type="InterPro" id="IPR010399">
    <property type="entry name" value="Tify_dom"/>
</dbReference>
<organism evidence="7 8">
    <name type="scientific">Panicum hallii var. hallii</name>
    <dbReference type="NCBI Taxonomy" id="1504633"/>
    <lineage>
        <taxon>Eukaryota</taxon>
        <taxon>Viridiplantae</taxon>
        <taxon>Streptophyta</taxon>
        <taxon>Embryophyta</taxon>
        <taxon>Tracheophyta</taxon>
        <taxon>Spermatophyta</taxon>
        <taxon>Magnoliopsida</taxon>
        <taxon>Liliopsida</taxon>
        <taxon>Poales</taxon>
        <taxon>Poaceae</taxon>
        <taxon>PACMAD clade</taxon>
        <taxon>Panicoideae</taxon>
        <taxon>Panicodae</taxon>
        <taxon>Paniceae</taxon>
        <taxon>Panicinae</taxon>
        <taxon>Panicum</taxon>
        <taxon>Panicum sect. Panicum</taxon>
    </lineage>
</organism>
<feature type="compositionally biased region" description="Basic and acidic residues" evidence="5">
    <location>
        <begin position="1"/>
        <end position="10"/>
    </location>
</feature>